<sequence>MRAFLRATQVSFRPRGGAKAPARGGGRGLTGPLRDPVECLAASGCANSQRHTGPARHEAGGGL</sequence>
<feature type="compositionally biased region" description="Low complexity" evidence="1">
    <location>
        <begin position="13"/>
        <end position="22"/>
    </location>
</feature>
<organism evidence="2 3">
    <name type="scientific">Pseudooceanicola antarcticus</name>
    <dbReference type="NCBI Taxonomy" id="1247613"/>
    <lineage>
        <taxon>Bacteria</taxon>
        <taxon>Pseudomonadati</taxon>
        <taxon>Pseudomonadota</taxon>
        <taxon>Alphaproteobacteria</taxon>
        <taxon>Rhodobacterales</taxon>
        <taxon>Paracoccaceae</taxon>
        <taxon>Pseudooceanicola</taxon>
    </lineage>
</organism>
<evidence type="ECO:0000313" key="3">
    <source>
        <dbReference type="Proteomes" id="UP000231655"/>
    </source>
</evidence>
<name>A0A285J7R6_9RHOB</name>
<feature type="region of interest" description="Disordered" evidence="1">
    <location>
        <begin position="1"/>
        <end position="31"/>
    </location>
</feature>
<gene>
    <name evidence="2" type="ORF">SAMN06297129_3141</name>
</gene>
<dbReference type="AlphaFoldDB" id="A0A285J7R6"/>
<protein>
    <submittedName>
        <fullName evidence="2">Uncharacterized protein</fullName>
    </submittedName>
</protein>
<proteinExistence type="predicted"/>
<reference evidence="2 3" key="1">
    <citation type="submission" date="2017-09" db="EMBL/GenBank/DDBJ databases">
        <authorList>
            <person name="Ehlers B."/>
            <person name="Leendertz F.H."/>
        </authorList>
    </citation>
    <scope>NUCLEOTIDE SEQUENCE [LARGE SCALE GENOMIC DNA]</scope>
    <source>
        <strain evidence="2 3">CGMCC 1.12662</strain>
    </source>
</reference>
<evidence type="ECO:0000313" key="2">
    <source>
        <dbReference type="EMBL" id="SNY55897.1"/>
    </source>
</evidence>
<dbReference type="EMBL" id="OBEA01000006">
    <property type="protein sequence ID" value="SNY55897.1"/>
    <property type="molecule type" value="Genomic_DNA"/>
</dbReference>
<dbReference type="Proteomes" id="UP000231655">
    <property type="component" value="Unassembled WGS sequence"/>
</dbReference>
<feature type="region of interest" description="Disordered" evidence="1">
    <location>
        <begin position="44"/>
        <end position="63"/>
    </location>
</feature>
<accession>A0A285J7R6</accession>
<evidence type="ECO:0000256" key="1">
    <source>
        <dbReference type="SAM" id="MobiDB-lite"/>
    </source>
</evidence>